<evidence type="ECO:0000259" key="3">
    <source>
        <dbReference type="PROSITE" id="PS50125"/>
    </source>
</evidence>
<name>A0A2K8MGF8_9SPHN</name>
<dbReference type="GO" id="GO:0004016">
    <property type="term" value="F:adenylate cyclase activity"/>
    <property type="evidence" value="ECO:0007669"/>
    <property type="project" value="TreeGrafter"/>
</dbReference>
<evidence type="ECO:0000256" key="2">
    <source>
        <dbReference type="ARBA" id="ARBA00022840"/>
    </source>
</evidence>
<dbReference type="GO" id="GO:0009190">
    <property type="term" value="P:cyclic nucleotide biosynthetic process"/>
    <property type="evidence" value="ECO:0007669"/>
    <property type="project" value="InterPro"/>
</dbReference>
<proteinExistence type="predicted"/>
<dbReference type="EMBL" id="CP024923">
    <property type="protein sequence ID" value="ATY32943.1"/>
    <property type="molecule type" value="Genomic_DNA"/>
</dbReference>
<dbReference type="InterPro" id="IPR029787">
    <property type="entry name" value="Nucleotide_cyclase"/>
</dbReference>
<evidence type="ECO:0000313" key="4">
    <source>
        <dbReference type="EMBL" id="ATY32943.1"/>
    </source>
</evidence>
<dbReference type="PANTHER" id="PTHR16305:SF28">
    <property type="entry name" value="GUANYLATE CYCLASE DOMAIN-CONTAINING PROTEIN"/>
    <property type="match status" value="1"/>
</dbReference>
<dbReference type="GO" id="GO:0035556">
    <property type="term" value="P:intracellular signal transduction"/>
    <property type="evidence" value="ECO:0007669"/>
    <property type="project" value="InterPro"/>
</dbReference>
<dbReference type="InterPro" id="IPR011990">
    <property type="entry name" value="TPR-like_helical_dom_sf"/>
</dbReference>
<feature type="domain" description="Guanylate cyclase" evidence="3">
    <location>
        <begin position="19"/>
        <end position="147"/>
    </location>
</feature>
<dbReference type="SUPFAM" id="SSF55073">
    <property type="entry name" value="Nucleotide cyclase"/>
    <property type="match status" value="1"/>
</dbReference>
<dbReference type="InterPro" id="IPR001054">
    <property type="entry name" value="A/G_cyclase"/>
</dbReference>
<dbReference type="PROSITE" id="PS50125">
    <property type="entry name" value="GUANYLATE_CYCLASE_2"/>
    <property type="match status" value="1"/>
</dbReference>
<keyword evidence="2" id="KW-0067">ATP-binding</keyword>
<dbReference type="PANTHER" id="PTHR16305">
    <property type="entry name" value="TESTICULAR SOLUBLE ADENYLYL CYCLASE"/>
    <property type="match status" value="1"/>
</dbReference>
<dbReference type="RefSeq" id="WP_100282748.1">
    <property type="nucleotide sequence ID" value="NZ_CP024923.1"/>
</dbReference>
<dbReference type="GO" id="GO:0005524">
    <property type="term" value="F:ATP binding"/>
    <property type="evidence" value="ECO:0007669"/>
    <property type="project" value="UniProtKB-KW"/>
</dbReference>
<sequence length="978" mass="105230">MGAKSLSSGTADSERRIVTVLAADIANSTQHIVDCDPEDALQLFDRWFEHFRETVERVGGKLVSYEGDGGIAVFGWPTPFEDHADRACAAAWDLQATAASRTGPGGKPIRFRVGIHSGLAALRRVDRDGRPYLNTVGATVNIAAKLQQAAPGGGILISAQTAKLCRMRLTLTPGEPSEALRAIDALPWKLDARPESDTATEIAQRYRSPIVGRHAEVALLAAALPRAGRPSRSIALIGEPGVGKSRLAFAAVADAVALGVRHLIFFGDAQKRTTPFAAARGLIEGLLDRTRPGPQQSLRDLLAGPRLDEDDIRALEIALAAPQPRTRRRSATLTQNQLARAFVNGFCALALDRPTILLIEDLHQVDTESRLFLRLLAERQTEQPFLLLLTGRPESRAEACAIASMAVSIDPLPAADMASLGRQLGAGRDMEAMLERFVARADGIPFVLEELVRSVENGETPALSTLPPTVESAIHARLERLPSGGKALAQALSLLGENVDIGFAAAVMGIGEEALHDDLAALERFAFIHPLSQHATHLRHQIIAEACANTIGRDRRRQIHGAAVAAILSRHPGLNGRHQQLAFHAEGAGDDMAALGYLWEAGLEARRSSAAASLNLIFDRALQVIGRLGAAADEKYMDFVLMAFASMVQLGEFDKVNLHLPRVMELVRRFDRPALTCSTLSQLGMLCWFEGRYAEGLRATEEGIAIARALESPALIFSNQIMQSNILHGMGDVHRAITEQRALCVMLTGALETARLGAAGIPSATALAFMSWFLVDVGQLDEGLAFAERGLAIAVRAQDPYSEALARNALGRNLLLLGRNAEAATCLAIARGISERNGYDAIRPNLAGRAAAALSRIGRAREGLEIVEECLRLGLHQRTGQLEVYNLHIGHAEALYRSGDTVAGLDKLAEALAIARRTGSPCLIVDGLGLRARLLAETVPADPRIDEDLAERDAICRRHGLVAAPAFNRRKGVRKRVA</sequence>
<gene>
    <name evidence="4" type="ORF">CVN68_14035</name>
</gene>
<dbReference type="GO" id="GO:0005737">
    <property type="term" value="C:cytoplasm"/>
    <property type="evidence" value="ECO:0007669"/>
    <property type="project" value="TreeGrafter"/>
</dbReference>
<dbReference type="OrthoDB" id="341967at2"/>
<dbReference type="Pfam" id="PF00211">
    <property type="entry name" value="Guanylate_cyc"/>
    <property type="match status" value="1"/>
</dbReference>
<dbReference type="KEGG" id="sphc:CVN68_14035"/>
<dbReference type="SMART" id="SM00044">
    <property type="entry name" value="CYCc"/>
    <property type="match status" value="1"/>
</dbReference>
<reference evidence="4 5" key="1">
    <citation type="submission" date="2017-11" db="EMBL/GenBank/DDBJ databases">
        <title>Complete genome sequence of Sphingomonas sp. Strain Cra20, a psychrotolerant potential plant growth promoting rhizobacteria.</title>
        <authorList>
            <person name="Luo Y."/>
        </authorList>
    </citation>
    <scope>NUCLEOTIDE SEQUENCE [LARGE SCALE GENOMIC DNA]</scope>
    <source>
        <strain evidence="4 5">Cra20</strain>
    </source>
</reference>
<dbReference type="SUPFAM" id="SSF48452">
    <property type="entry name" value="TPR-like"/>
    <property type="match status" value="1"/>
</dbReference>
<evidence type="ECO:0000313" key="5">
    <source>
        <dbReference type="Proteomes" id="UP000229081"/>
    </source>
</evidence>
<dbReference type="Gene3D" id="3.30.70.1230">
    <property type="entry name" value="Nucleotide cyclase"/>
    <property type="match status" value="1"/>
</dbReference>
<dbReference type="InterPro" id="IPR041664">
    <property type="entry name" value="AAA_16"/>
</dbReference>
<protein>
    <recommendedName>
        <fullName evidence="3">Guanylate cyclase domain-containing protein</fullName>
    </recommendedName>
</protein>
<accession>A0A2K8MGF8</accession>
<dbReference type="Pfam" id="PF13191">
    <property type="entry name" value="AAA_16"/>
    <property type="match status" value="1"/>
</dbReference>
<dbReference type="Gene3D" id="3.40.50.300">
    <property type="entry name" value="P-loop containing nucleotide triphosphate hydrolases"/>
    <property type="match status" value="1"/>
</dbReference>
<keyword evidence="1" id="KW-0547">Nucleotide-binding</keyword>
<dbReference type="CDD" id="cd07302">
    <property type="entry name" value="CHD"/>
    <property type="match status" value="1"/>
</dbReference>
<dbReference type="InterPro" id="IPR027417">
    <property type="entry name" value="P-loop_NTPase"/>
</dbReference>
<evidence type="ECO:0000256" key="1">
    <source>
        <dbReference type="ARBA" id="ARBA00022741"/>
    </source>
</evidence>
<keyword evidence="5" id="KW-1185">Reference proteome</keyword>
<dbReference type="Proteomes" id="UP000229081">
    <property type="component" value="Chromosome"/>
</dbReference>
<dbReference type="Gene3D" id="1.25.40.10">
    <property type="entry name" value="Tetratricopeptide repeat domain"/>
    <property type="match status" value="1"/>
</dbReference>
<organism evidence="4 5">
    <name type="scientific">Sphingomonas psychrotolerans</name>
    <dbReference type="NCBI Taxonomy" id="1327635"/>
    <lineage>
        <taxon>Bacteria</taxon>
        <taxon>Pseudomonadati</taxon>
        <taxon>Pseudomonadota</taxon>
        <taxon>Alphaproteobacteria</taxon>
        <taxon>Sphingomonadales</taxon>
        <taxon>Sphingomonadaceae</taxon>
        <taxon>Sphingomonas</taxon>
    </lineage>
</organism>
<dbReference type="SUPFAM" id="SSF52540">
    <property type="entry name" value="P-loop containing nucleoside triphosphate hydrolases"/>
    <property type="match status" value="1"/>
</dbReference>
<dbReference type="AlphaFoldDB" id="A0A2K8MGF8"/>